<protein>
    <recommendedName>
        <fullName evidence="3">CopG family transcriptional regulator</fullName>
    </recommendedName>
</protein>
<dbReference type="AlphaFoldDB" id="A0A2M7QHX7"/>
<dbReference type="EMBL" id="PFLI01000125">
    <property type="protein sequence ID" value="PIY71902.1"/>
    <property type="molecule type" value="Genomic_DNA"/>
</dbReference>
<organism evidence="1 2">
    <name type="scientific">Candidatus Roizmanbacteria bacterium CG_4_10_14_0_8_um_filter_33_9</name>
    <dbReference type="NCBI Taxonomy" id="1974826"/>
    <lineage>
        <taxon>Bacteria</taxon>
        <taxon>Candidatus Roizmaniibacteriota</taxon>
    </lineage>
</organism>
<comment type="caution">
    <text evidence="1">The sequence shown here is derived from an EMBL/GenBank/DDBJ whole genome shotgun (WGS) entry which is preliminary data.</text>
</comment>
<accession>A0A2M7QHX7</accession>
<evidence type="ECO:0000313" key="2">
    <source>
        <dbReference type="Proteomes" id="UP000229401"/>
    </source>
</evidence>
<dbReference type="Proteomes" id="UP000229401">
    <property type="component" value="Unassembled WGS sequence"/>
</dbReference>
<sequence length="79" mass="9319">MLTKRTNILFDQEMWAKLSVVAKQEQTSVGDLIRKAVIKIYIDKSRTSEKQQAIDTIMAVKLQKKKLNYRDLIKYARKF</sequence>
<name>A0A2M7QHX7_9BACT</name>
<gene>
    <name evidence="1" type="ORF">COY87_03745</name>
</gene>
<reference evidence="2" key="1">
    <citation type="submission" date="2017-09" db="EMBL/GenBank/DDBJ databases">
        <title>Depth-based differentiation of microbial function through sediment-hosted aquifers and enrichment of novel symbionts in the deep terrestrial subsurface.</title>
        <authorList>
            <person name="Probst A.J."/>
            <person name="Ladd B."/>
            <person name="Jarett J.K."/>
            <person name="Geller-Mcgrath D.E."/>
            <person name="Sieber C.M.K."/>
            <person name="Emerson J.B."/>
            <person name="Anantharaman K."/>
            <person name="Thomas B.C."/>
            <person name="Malmstrom R."/>
            <person name="Stieglmeier M."/>
            <person name="Klingl A."/>
            <person name="Woyke T."/>
            <person name="Ryan C.M."/>
            <person name="Banfield J.F."/>
        </authorList>
    </citation>
    <scope>NUCLEOTIDE SEQUENCE [LARGE SCALE GENOMIC DNA]</scope>
</reference>
<proteinExistence type="predicted"/>
<evidence type="ECO:0000313" key="1">
    <source>
        <dbReference type="EMBL" id="PIY71902.1"/>
    </source>
</evidence>
<evidence type="ECO:0008006" key="3">
    <source>
        <dbReference type="Google" id="ProtNLM"/>
    </source>
</evidence>